<comment type="caution">
    <text evidence="1">The sequence shown here is derived from an EMBL/GenBank/DDBJ whole genome shotgun (WGS) entry which is preliminary data.</text>
</comment>
<accession>A0A923SQG6</accession>
<evidence type="ECO:0000313" key="1">
    <source>
        <dbReference type="EMBL" id="MBC6679586.1"/>
    </source>
</evidence>
<dbReference type="AlphaFoldDB" id="A0A923SQG6"/>
<dbReference type="Proteomes" id="UP000602647">
    <property type="component" value="Unassembled WGS sequence"/>
</dbReference>
<proteinExistence type="predicted"/>
<dbReference type="RefSeq" id="WP_187302690.1">
    <property type="nucleotide sequence ID" value="NZ_JACRYT010000005.1"/>
</dbReference>
<sequence length="72" mass="8478">MLSTKAKQQIEVHEEAIKKILKMELPGDLYQEIVSYIQLVRGLSRIAFLFYPYKKKELNQDTSKGYKENDVK</sequence>
<gene>
    <name evidence="1" type="ORF">H9L42_07075</name>
</gene>
<name>A0A923SQG6_9FIRM</name>
<protein>
    <submittedName>
        <fullName evidence="1">Uncharacterized protein</fullName>
    </submittedName>
</protein>
<keyword evidence="2" id="KW-1185">Reference proteome</keyword>
<reference evidence="1" key="1">
    <citation type="submission" date="2020-08" db="EMBL/GenBank/DDBJ databases">
        <title>Genome public.</title>
        <authorList>
            <person name="Liu C."/>
            <person name="Sun Q."/>
        </authorList>
    </citation>
    <scope>NUCLEOTIDE SEQUENCE</scope>
    <source>
        <strain evidence="1">BX12</strain>
    </source>
</reference>
<organism evidence="1 2">
    <name type="scientific">Zhenpiania hominis</name>
    <dbReference type="NCBI Taxonomy" id="2763644"/>
    <lineage>
        <taxon>Bacteria</taxon>
        <taxon>Bacillati</taxon>
        <taxon>Bacillota</taxon>
        <taxon>Clostridia</taxon>
        <taxon>Peptostreptococcales</taxon>
        <taxon>Anaerovoracaceae</taxon>
        <taxon>Zhenpiania</taxon>
    </lineage>
</organism>
<evidence type="ECO:0000313" key="2">
    <source>
        <dbReference type="Proteomes" id="UP000602647"/>
    </source>
</evidence>
<dbReference type="EMBL" id="JACRYT010000005">
    <property type="protein sequence ID" value="MBC6679586.1"/>
    <property type="molecule type" value="Genomic_DNA"/>
</dbReference>